<evidence type="ECO:0000313" key="3">
    <source>
        <dbReference type="EMBL" id="SEV86607.1"/>
    </source>
</evidence>
<feature type="domain" description="DUF5723" evidence="2">
    <location>
        <begin position="40"/>
        <end position="430"/>
    </location>
</feature>
<dbReference type="Pfam" id="PF18990">
    <property type="entry name" value="DUF5723"/>
    <property type="match status" value="1"/>
</dbReference>
<dbReference type="OrthoDB" id="9805336at2"/>
<sequence length="492" mass="54948">MRAVATLFCFLFFGLLAQAQRFNGYIQSDYSGILSAQIQPAAIANNPYKYDLNILHGNFYVVNNIAYTRKNSEGNTGLARYLDSGTRYANGDITFGGLSGLLSLKNRDAIGWHIQMRGALTGDDITPEFITQVGRFQTNNFANNTVSNQRGDASFGFWSEFGLTYATVLSDNGYTRWKAGATLKFVNPLGNVWVEMDDLDYSTDQDGYATITNMQMQVGYSSNMDSFEQFDGTDPFSIPNGTGFKPALDFGITYESVSYRDDPKTKQGTSYYADIQYEHRLSFSITDFGKMNFSQGSASFQVLGVLPGQATTISMDSLLTGIGSVREFRDSLSTIAQVIDKRGDYTVSLPTAFNASYDYNMNNNWYFSISMQIDLSSFMKADYRLAYSNSVTLMPRYEVGEYGLYAPLYYNFDGDTELGLAARYGPVTIGTQSIGSLLNSEKDSMGFFFSISINKLKANSEKPYCFGGKKTGSAYVRQERTPLYKRKKFLFF</sequence>
<dbReference type="EMBL" id="FOIR01000001">
    <property type="protein sequence ID" value="SEV86607.1"/>
    <property type="molecule type" value="Genomic_DNA"/>
</dbReference>
<proteinExistence type="predicted"/>
<accession>A0A1I0MDW0</accession>
<dbReference type="GeneID" id="99985084"/>
<feature type="signal peptide" evidence="1">
    <location>
        <begin position="1"/>
        <end position="19"/>
    </location>
</feature>
<evidence type="ECO:0000313" key="4">
    <source>
        <dbReference type="Proteomes" id="UP000199437"/>
    </source>
</evidence>
<dbReference type="InterPro" id="IPR043781">
    <property type="entry name" value="DUF5723"/>
</dbReference>
<gene>
    <name evidence="3" type="ORF">SAMN05216290_0321</name>
</gene>
<keyword evidence="1" id="KW-0732">Signal</keyword>
<evidence type="ECO:0000256" key="1">
    <source>
        <dbReference type="SAM" id="SignalP"/>
    </source>
</evidence>
<name>A0A1I0MDW0_9BACT</name>
<feature type="chain" id="PRO_5011686606" description="DUF5723 domain-containing protein" evidence="1">
    <location>
        <begin position="20"/>
        <end position="492"/>
    </location>
</feature>
<keyword evidence="4" id="KW-1185">Reference proteome</keyword>
<dbReference type="STRING" id="1267423.SAMN05216290_0321"/>
<evidence type="ECO:0000259" key="2">
    <source>
        <dbReference type="Pfam" id="PF18990"/>
    </source>
</evidence>
<reference evidence="4" key="1">
    <citation type="submission" date="2016-10" db="EMBL/GenBank/DDBJ databases">
        <authorList>
            <person name="Varghese N."/>
            <person name="Submissions S."/>
        </authorList>
    </citation>
    <scope>NUCLEOTIDE SEQUENCE [LARGE SCALE GENOMIC DNA]</scope>
    <source>
        <strain evidence="4">CGMCC 1.12402</strain>
    </source>
</reference>
<dbReference type="Proteomes" id="UP000199437">
    <property type="component" value="Unassembled WGS sequence"/>
</dbReference>
<protein>
    <recommendedName>
        <fullName evidence="2">DUF5723 domain-containing protein</fullName>
    </recommendedName>
</protein>
<organism evidence="3 4">
    <name type="scientific">Roseivirga pacifica</name>
    <dbReference type="NCBI Taxonomy" id="1267423"/>
    <lineage>
        <taxon>Bacteria</taxon>
        <taxon>Pseudomonadati</taxon>
        <taxon>Bacteroidota</taxon>
        <taxon>Cytophagia</taxon>
        <taxon>Cytophagales</taxon>
        <taxon>Roseivirgaceae</taxon>
        <taxon>Roseivirga</taxon>
    </lineage>
</organism>
<dbReference type="AlphaFoldDB" id="A0A1I0MDW0"/>
<dbReference type="RefSeq" id="WP_090256645.1">
    <property type="nucleotide sequence ID" value="NZ_FOIR01000001.1"/>
</dbReference>